<evidence type="ECO:0000313" key="1">
    <source>
        <dbReference type="EMBL" id="SOJ56855.1"/>
    </source>
</evidence>
<dbReference type="EMBL" id="OCTY01000002">
    <property type="protein sequence ID" value="SOJ56855.1"/>
    <property type="molecule type" value="Genomic_DNA"/>
</dbReference>
<reference evidence="1 2" key="1">
    <citation type="submission" date="2017-10" db="EMBL/GenBank/DDBJ databases">
        <authorList>
            <consortium name="Urmite Genomes"/>
        </authorList>
    </citation>
    <scope>NUCLEOTIDE SEQUENCE [LARGE SCALE GENOMIC DNA]</scope>
    <source>
        <strain evidence="1 2">FB-527</strain>
    </source>
</reference>
<dbReference type="RefSeq" id="WP_186244404.1">
    <property type="nucleotide sequence ID" value="NZ_OCTY01000002.1"/>
</dbReference>
<evidence type="ECO:0000313" key="2">
    <source>
        <dbReference type="Proteomes" id="UP000554965"/>
    </source>
</evidence>
<evidence type="ECO:0008006" key="3">
    <source>
        <dbReference type="Google" id="ProtNLM"/>
    </source>
</evidence>
<proteinExistence type="predicted"/>
<dbReference type="InterPro" id="IPR036689">
    <property type="entry name" value="ESAT-6-like_sf"/>
</dbReference>
<keyword evidence="2" id="KW-1185">Reference proteome</keyword>
<name>A0A7Z7NBF5_9MYCO</name>
<dbReference type="SUPFAM" id="SSF140453">
    <property type="entry name" value="EsxAB dimer-like"/>
    <property type="match status" value="1"/>
</dbReference>
<dbReference type="Proteomes" id="UP000554965">
    <property type="component" value="Unassembled WGS sequence"/>
</dbReference>
<accession>A0A7Z7NBF5</accession>
<protein>
    <recommendedName>
        <fullName evidence="3">WXG100 family type VII secretion target</fullName>
    </recommendedName>
</protein>
<dbReference type="AlphaFoldDB" id="A0A7Z7NBF5"/>
<sequence length="109" mass="11240">MAAELRAIPELLCHVGNELANHGESLLAVQQSCHSEAAGARSGWVGSSAGALLGLLDRWATDSITHIGRFGEHSRGMHFAAAGFAALEQRHAAALAQIATDGGAARSAR</sequence>
<organism evidence="1 2">
    <name type="scientific">Mycobacterium simulans</name>
    <dbReference type="NCBI Taxonomy" id="627089"/>
    <lineage>
        <taxon>Bacteria</taxon>
        <taxon>Bacillati</taxon>
        <taxon>Actinomycetota</taxon>
        <taxon>Actinomycetes</taxon>
        <taxon>Mycobacteriales</taxon>
        <taxon>Mycobacteriaceae</taxon>
        <taxon>Mycobacterium</taxon>
    </lineage>
</organism>
<gene>
    <name evidence="1" type="ORF">MSIMFB_04332</name>
</gene>
<comment type="caution">
    <text evidence="1">The sequence shown here is derived from an EMBL/GenBank/DDBJ whole genome shotgun (WGS) entry which is preliminary data.</text>
</comment>